<dbReference type="GO" id="GO:0042555">
    <property type="term" value="C:MCM complex"/>
    <property type="evidence" value="ECO:0007669"/>
    <property type="project" value="TreeGrafter"/>
</dbReference>
<dbReference type="SUPFAM" id="SSF50249">
    <property type="entry name" value="Nucleic acid-binding proteins"/>
    <property type="match status" value="1"/>
</dbReference>
<evidence type="ECO:0000313" key="9">
    <source>
        <dbReference type="EMBL" id="CAL6068118.1"/>
    </source>
</evidence>
<dbReference type="GO" id="GO:0003697">
    <property type="term" value="F:single-stranded DNA binding"/>
    <property type="evidence" value="ECO:0007669"/>
    <property type="project" value="TreeGrafter"/>
</dbReference>
<dbReference type="PANTHER" id="PTHR11630">
    <property type="entry name" value="DNA REPLICATION LICENSING FACTOR MCM FAMILY MEMBER"/>
    <property type="match status" value="1"/>
</dbReference>
<evidence type="ECO:0000256" key="3">
    <source>
        <dbReference type="ARBA" id="ARBA00022840"/>
    </source>
</evidence>
<dbReference type="Pfam" id="PF17207">
    <property type="entry name" value="MCM_OB"/>
    <property type="match status" value="1"/>
</dbReference>
<dbReference type="GO" id="GO:0005634">
    <property type="term" value="C:nucleus"/>
    <property type="evidence" value="ECO:0007669"/>
    <property type="project" value="TreeGrafter"/>
</dbReference>
<dbReference type="PROSITE" id="PS50051">
    <property type="entry name" value="MCM_2"/>
    <property type="match status" value="1"/>
</dbReference>
<reference evidence="9 11" key="2">
    <citation type="submission" date="2024-07" db="EMBL/GenBank/DDBJ databases">
        <authorList>
            <person name="Akdeniz Z."/>
        </authorList>
    </citation>
    <scope>NUCLEOTIDE SEQUENCE [LARGE SCALE GENOMIC DNA]</scope>
</reference>
<evidence type="ECO:0000313" key="11">
    <source>
        <dbReference type="Proteomes" id="UP001642409"/>
    </source>
</evidence>
<evidence type="ECO:0000313" key="7">
    <source>
        <dbReference type="EMBL" id="CAI9918451.1"/>
    </source>
</evidence>
<organism evidence="7">
    <name type="scientific">Hexamita inflata</name>
    <dbReference type="NCBI Taxonomy" id="28002"/>
    <lineage>
        <taxon>Eukaryota</taxon>
        <taxon>Metamonada</taxon>
        <taxon>Diplomonadida</taxon>
        <taxon>Hexamitidae</taxon>
        <taxon>Hexamitinae</taxon>
        <taxon>Hexamita</taxon>
    </lineage>
</organism>
<dbReference type="EMBL" id="CATOUU010000706">
    <property type="protein sequence ID" value="CAI9942715.1"/>
    <property type="molecule type" value="Genomic_DNA"/>
</dbReference>
<dbReference type="GO" id="GO:0006270">
    <property type="term" value="P:DNA replication initiation"/>
    <property type="evidence" value="ECO:0007669"/>
    <property type="project" value="TreeGrafter"/>
</dbReference>
<dbReference type="InterPro" id="IPR031327">
    <property type="entry name" value="MCM"/>
</dbReference>
<dbReference type="SUPFAM" id="SSF52540">
    <property type="entry name" value="P-loop containing nucleoside triphosphate hydrolases"/>
    <property type="match status" value="1"/>
</dbReference>
<dbReference type="InterPro" id="IPR041562">
    <property type="entry name" value="MCM_lid"/>
</dbReference>
<evidence type="ECO:0000256" key="4">
    <source>
        <dbReference type="ARBA" id="ARBA00023125"/>
    </source>
</evidence>
<evidence type="ECO:0000256" key="2">
    <source>
        <dbReference type="ARBA" id="ARBA00022741"/>
    </source>
</evidence>
<accession>A0AA86NG91</accession>
<gene>
    <name evidence="8" type="ORF">HINF_LOCUS30360</name>
    <name evidence="9" type="ORF">HINF_LOCUS53347</name>
    <name evidence="10" type="ORF">HINF_LOCUS60208</name>
    <name evidence="7" type="ORF">HINF_LOCUS6096</name>
</gene>
<dbReference type="SMART" id="SM00350">
    <property type="entry name" value="MCM"/>
    <property type="match status" value="1"/>
</dbReference>
<dbReference type="Pfam" id="PF00493">
    <property type="entry name" value="MCM"/>
    <property type="match status" value="1"/>
</dbReference>
<dbReference type="PRINTS" id="PR01657">
    <property type="entry name" value="MCMFAMILY"/>
</dbReference>
<reference evidence="7" key="1">
    <citation type="submission" date="2023-06" db="EMBL/GenBank/DDBJ databases">
        <authorList>
            <person name="Kurt Z."/>
        </authorList>
    </citation>
    <scope>NUCLEOTIDE SEQUENCE</scope>
</reference>
<dbReference type="EMBL" id="CAXDID020000271">
    <property type="protein sequence ID" value="CAL6068118.1"/>
    <property type="molecule type" value="Genomic_DNA"/>
</dbReference>
<dbReference type="GO" id="GO:0006271">
    <property type="term" value="P:DNA strand elongation involved in DNA replication"/>
    <property type="evidence" value="ECO:0007669"/>
    <property type="project" value="TreeGrafter"/>
</dbReference>
<keyword evidence="2 5" id="KW-0547">Nucleotide-binding</keyword>
<dbReference type="GO" id="GO:0000727">
    <property type="term" value="P:double-strand break repair via break-induced replication"/>
    <property type="evidence" value="ECO:0007669"/>
    <property type="project" value="TreeGrafter"/>
</dbReference>
<dbReference type="InterPro" id="IPR018525">
    <property type="entry name" value="MCM_CS"/>
</dbReference>
<proteinExistence type="inferred from homology"/>
<dbReference type="Proteomes" id="UP001642409">
    <property type="component" value="Unassembled WGS sequence"/>
</dbReference>
<evidence type="ECO:0000259" key="6">
    <source>
        <dbReference type="PROSITE" id="PS50051"/>
    </source>
</evidence>
<keyword evidence="3 5" id="KW-0067">ATP-binding</keyword>
<sequence length="663" mass="74993">MNQNQTKAKLFPQYDYDAHTARLKEFLQHLHQQRKIDMQNLEATTTISLDDLTEFDPELSRLVQQNTPTYIQLMQNCLCSGTVERLERTTEIKLVSTQMSRQHFRDANPQAIGKLMKIHATATFVSPNIPECQVATYYCENCRQHTNIIIKADAFKPGYICEKDECRDRKSQLVFAGHLSKFCQLRIIIIQEQPDEIPAGTTPRTLQCIYKLLPEENPVCQIRPGDRLELTGYLMPQATLKSIFQIDQVFIIQSFSLLQQQTVQVKRSIKLNHKSSEQLIQTLISSFAPQIYGNEMPKLACLCALVGGCPASTTDISIRQNINLLLIGDPGVSKSQLLKFTIQLSTRGVYISGRGATGAGLTASIIRLPGQSEFSLEPGALILSDQGVCCIDEFDKLLEEDRTAIYEVLEQQTISISKAGINASLNARTTVVSAANPKYSKWDESKSLKENIDLPEALISRFDVLFVMRDFVDEERDKLLAQFVAQAHLDSNNQEQQGSTVERMSIQELKGYLEECSQLRPELKPELIQKYVESYVSDRQEKEMVTPRALLATVRLSQAIAKLRQSKYVEQFDIDTARQLIRASEESAQSQRFNQKVNQQKTEKQSASTVVKKLLKEYGGLEQAELVVKCKERGVKEEEVIKSLDKLAAIGVIEQRNSTWQLV</sequence>
<dbReference type="EC" id="3.6.4.12" evidence="1"/>
<dbReference type="AlphaFoldDB" id="A0AA86NG91"/>
<dbReference type="Gene3D" id="2.40.50.140">
    <property type="entry name" value="Nucleic acid-binding proteins"/>
    <property type="match status" value="1"/>
</dbReference>
<dbReference type="EMBL" id="CAXDID020000351">
    <property type="protein sequence ID" value="CAL6081159.1"/>
    <property type="molecule type" value="Genomic_DNA"/>
</dbReference>
<dbReference type="PROSITE" id="PS00847">
    <property type="entry name" value="MCM_1"/>
    <property type="match status" value="1"/>
</dbReference>
<dbReference type="InterPro" id="IPR012340">
    <property type="entry name" value="NA-bd_OB-fold"/>
</dbReference>
<name>A0AA86NG91_9EUKA</name>
<dbReference type="GO" id="GO:0017116">
    <property type="term" value="F:single-stranded DNA helicase activity"/>
    <property type="evidence" value="ECO:0007669"/>
    <property type="project" value="TreeGrafter"/>
</dbReference>
<dbReference type="Pfam" id="PF17855">
    <property type="entry name" value="MCM_lid"/>
    <property type="match status" value="1"/>
</dbReference>
<dbReference type="GO" id="GO:0005524">
    <property type="term" value="F:ATP binding"/>
    <property type="evidence" value="ECO:0007669"/>
    <property type="project" value="UniProtKB-KW"/>
</dbReference>
<feature type="domain" description="MCM C-terminal AAA(+) ATPase" evidence="6">
    <location>
        <begin position="279"/>
        <end position="484"/>
    </location>
</feature>
<dbReference type="InterPro" id="IPR033762">
    <property type="entry name" value="MCM_OB"/>
</dbReference>
<dbReference type="EMBL" id="CATOUU010000158">
    <property type="protein sequence ID" value="CAI9918451.1"/>
    <property type="molecule type" value="Genomic_DNA"/>
</dbReference>
<evidence type="ECO:0000313" key="10">
    <source>
        <dbReference type="EMBL" id="CAL6081159.1"/>
    </source>
</evidence>
<dbReference type="Gene3D" id="2.20.28.10">
    <property type="match status" value="1"/>
</dbReference>
<keyword evidence="4 5" id="KW-0238">DNA-binding</keyword>
<dbReference type="Gene3D" id="3.40.50.300">
    <property type="entry name" value="P-loop containing nucleotide triphosphate hydrolases"/>
    <property type="match status" value="1"/>
</dbReference>
<dbReference type="PANTHER" id="PTHR11630:SF26">
    <property type="entry name" value="DNA REPLICATION LICENSING FACTOR MCM7"/>
    <property type="match status" value="1"/>
</dbReference>
<keyword evidence="11" id="KW-1185">Reference proteome</keyword>
<evidence type="ECO:0000313" key="8">
    <source>
        <dbReference type="EMBL" id="CAI9942715.1"/>
    </source>
</evidence>
<evidence type="ECO:0000256" key="1">
    <source>
        <dbReference type="ARBA" id="ARBA00012551"/>
    </source>
</evidence>
<dbReference type="InterPro" id="IPR027417">
    <property type="entry name" value="P-loop_NTPase"/>
</dbReference>
<comment type="similarity">
    <text evidence="5">Belongs to the MCM family.</text>
</comment>
<comment type="caution">
    <text evidence="7">The sequence shown here is derived from an EMBL/GenBank/DDBJ whole genome shotgun (WGS) entry which is preliminary data.</text>
</comment>
<dbReference type="InterPro" id="IPR001208">
    <property type="entry name" value="MCM_dom"/>
</dbReference>
<evidence type="ECO:0000256" key="5">
    <source>
        <dbReference type="RuleBase" id="RU004070"/>
    </source>
</evidence>
<protein>
    <recommendedName>
        <fullName evidence="1">DNA helicase</fullName>
        <ecNumber evidence="1">3.6.4.12</ecNumber>
    </recommendedName>
</protein>